<feature type="compositionally biased region" description="Low complexity" evidence="2">
    <location>
        <begin position="761"/>
        <end position="770"/>
    </location>
</feature>
<feature type="domain" description="Pesticidal crystal protein Cry1Aa" evidence="4">
    <location>
        <begin position="396"/>
        <end position="457"/>
    </location>
</feature>
<evidence type="ECO:0000256" key="1">
    <source>
        <dbReference type="SAM" id="Coils"/>
    </source>
</evidence>
<proteinExistence type="predicted"/>
<evidence type="ECO:0000313" key="6">
    <source>
        <dbReference type="Proteomes" id="UP000543379"/>
    </source>
</evidence>
<keyword evidence="1" id="KW-0175">Coiled coil</keyword>
<feature type="domain" description="Pesticidal crystal protein Cry1Aa" evidence="4">
    <location>
        <begin position="1028"/>
        <end position="1089"/>
    </location>
</feature>
<feature type="domain" description="Pesticidal crystal protein Cry1Aa" evidence="4">
    <location>
        <begin position="324"/>
        <end position="384"/>
    </location>
</feature>
<accession>A0A841XYA4</accession>
<evidence type="ECO:0000256" key="3">
    <source>
        <dbReference type="SAM" id="SignalP"/>
    </source>
</evidence>
<feature type="domain" description="Pesticidal crystal protein Cry1Aa" evidence="4">
    <location>
        <begin position="748"/>
        <end position="810"/>
    </location>
</feature>
<sequence>MLNKKMQKTASVLSIAALLGTTIVTPLGVLSTNAASAQAATATAPSADATTATPALSGDFNVSPFATSWANTYRFNNYSFGLTPFGMGPGNQKTFSTYNVLTKVADTTDTYYVNSGKKKVTILDNGNGIRIDNMDGDSQLQFSIGVVGPLVVGKEYTFSYRAKFNKPGKHGYNGAYISPANVFGSQDGAAVNPSGAPTMVDSGYSKPEFGTFIAPPGANNYALTSLNISTPTGYIIEVSDLNISVSPSQEQKDLQAQAQTAVNNLFAGSNPANDIKYGLTQTEINSAKDLVSQLDDSAIKNTLTNYVNKAQTQLDQQNDLAAYNTARAAVNDLFANQNTNGSIKTGLTQTDIDAAKALAGKVVDPTKLAELQADLTKAQNQLNAINEAAAAELAAQNRAREAVNNLFTNQNPAGNITGTMTQGDIYIAQALINNVTDINKKAELQADLSKAQTQLNAKNAAETAAQNQAREAVNNLFINKNPAGNITGTMTQGDIDAAQALIDKVTDSAKKADLQKDLNAAQAQLNAKNEAAASDSVKALFNNDDTTGTIKDATDQKAIDAAQKTIDAVTNPAKKEELKKDLDEAQAQLDARNAAEAADKGQQAIATFLVKQLYQNDNPDTDAIKDITNQVAIDAAQAQIDLLLPSAVKTDLQNKLDRAKELLDARNQAAAEQARQEAAEASIKDLFNNNDTTGTIKDATDQTAIDAAQKTIDAVTDPTKKEELQKDLDAAQTQLDAKNAAAEAEKANQATAETSVKDLFNNNDTTGTIKDTTDQTAIDAAQKTIDAVTDPTKKEELQKDLDAAQTQLDAKNAAAEADKTQQTIAKFVVNQLFQDSNPSTDAIKDTTTQSAIYAAQEQVDLLLPSAVKTDLQNKIDRAQELLDARDQAKTEQEKQAAATASVKDLFTNGDVNGTIKATTDQKAINAAKEKIDAVTDPTVKEALQSDLDKAQTQLDAKNAAELAAQNKAREGVNNLFTNQDPTGNITETLTQGDIDAAQALVDKVTDPAKKAELQSDLNKAQQQLTAKEVAADAAVKELFNNGDVTGTIKDTTDQNAIDNAQKAIDAVTNPTKKAELQNQLNKAQELLNSKNAVLDAPTIDKYTYLDSFVTGKVSDGTATVSLYVNGVRVKRATPDASGNYKFDAYGLGLNAGVTFEVRPVDANGKEGTPATAKVEGKDALSNALTANDAGISTTAITGTVGNGIDNVRLSIDGVIVKVGQISNGTYSIATNGLIKADSVVQVVGYSSAKVELARAIVKIVNDEKPTLSPLTTDDDVITGYVTAGSATSFRVSINGVAVKTGTIAADGTFQSSIGKQPVGTEVKIEIRDVTGYNALRVSTVIVTGSAVAKLDAPTLISMDGNYIIGTAVKGTETVVIYEDGVAKRTISAAQMTTNPDGSLSFRGYVAPGTKNVQAVAKNSDSRMTSNLSTGFAL</sequence>
<evidence type="ECO:0000256" key="2">
    <source>
        <dbReference type="SAM" id="MobiDB-lite"/>
    </source>
</evidence>
<reference evidence="5 6" key="1">
    <citation type="submission" date="2020-03" db="EMBL/GenBank/DDBJ databases">
        <title>Soil Listeria distribution.</title>
        <authorList>
            <person name="Liao J."/>
            <person name="Wiedmann M."/>
        </authorList>
    </citation>
    <scope>NUCLEOTIDE SEQUENCE [LARGE SCALE GENOMIC DNA]</scope>
    <source>
        <strain evidence="5 6">FSL L7-1816</strain>
    </source>
</reference>
<dbReference type="RefSeq" id="WP_185382784.1">
    <property type="nucleotide sequence ID" value="NZ_JAAROV010000004.1"/>
</dbReference>
<feature type="domain" description="Pesticidal crystal protein Cry1Aa" evidence="4">
    <location>
        <begin position="528"/>
        <end position="591"/>
    </location>
</feature>
<evidence type="ECO:0000259" key="4">
    <source>
        <dbReference type="Pfam" id="PF18449"/>
    </source>
</evidence>
<feature type="region of interest" description="Disordered" evidence="2">
    <location>
        <begin position="741"/>
        <end position="770"/>
    </location>
</feature>
<dbReference type="Pfam" id="PF18449">
    <property type="entry name" value="Endotoxin_C2"/>
    <property type="match status" value="11"/>
</dbReference>
<dbReference type="InterPro" id="IPR054544">
    <property type="entry name" value="Pest_crys_Cry1Aa_dom-IV"/>
</dbReference>
<gene>
    <name evidence="5" type="ORF">HB811_13620</name>
</gene>
<evidence type="ECO:0000313" key="5">
    <source>
        <dbReference type="EMBL" id="MBC1317816.1"/>
    </source>
</evidence>
<name>A0A841XYA4_9LIST</name>
<comment type="caution">
    <text evidence="5">The sequence shown here is derived from an EMBL/GenBank/DDBJ whole genome shotgun (WGS) entry which is preliminary data.</text>
</comment>
<feature type="domain" description="Pesticidal crystal protein Cry1Aa" evidence="4">
    <location>
        <begin position="821"/>
        <end position="884"/>
    </location>
</feature>
<feature type="domain" description="Pesticidal crystal protein Cry1Aa" evidence="4">
    <location>
        <begin position="257"/>
        <end position="316"/>
    </location>
</feature>
<feature type="coiled-coil region" evidence="1">
    <location>
        <begin position="1010"/>
        <end position="1037"/>
    </location>
</feature>
<feature type="compositionally biased region" description="Low complexity" evidence="2">
    <location>
        <begin position="741"/>
        <end position="754"/>
    </location>
</feature>
<feature type="domain" description="Pesticidal crystal protein Cry1Aa" evidence="4">
    <location>
        <begin position="676"/>
        <end position="737"/>
    </location>
</feature>
<feature type="domain" description="Pesticidal crystal protein Cry1Aa" evidence="4">
    <location>
        <begin position="894"/>
        <end position="956"/>
    </location>
</feature>
<organism evidence="5 6">
    <name type="scientific">Listeria booriae</name>
    <dbReference type="NCBI Taxonomy" id="1552123"/>
    <lineage>
        <taxon>Bacteria</taxon>
        <taxon>Bacillati</taxon>
        <taxon>Bacillota</taxon>
        <taxon>Bacilli</taxon>
        <taxon>Bacillales</taxon>
        <taxon>Listeriaceae</taxon>
        <taxon>Listeria</taxon>
    </lineage>
</organism>
<feature type="domain" description="Pesticidal crystal protein Cry1Aa" evidence="4">
    <location>
        <begin position="964"/>
        <end position="1024"/>
    </location>
</feature>
<keyword evidence="3" id="KW-0732">Signal</keyword>
<feature type="domain" description="Pesticidal crystal protein Cry1Aa" evidence="4">
    <location>
        <begin position="465"/>
        <end position="527"/>
    </location>
</feature>
<feature type="signal peptide" evidence="3">
    <location>
        <begin position="1"/>
        <end position="39"/>
    </location>
</feature>
<dbReference type="Proteomes" id="UP000543379">
    <property type="component" value="Unassembled WGS sequence"/>
</dbReference>
<dbReference type="EMBL" id="JAAROV010000004">
    <property type="protein sequence ID" value="MBC1317816.1"/>
    <property type="molecule type" value="Genomic_DNA"/>
</dbReference>
<protein>
    <recommendedName>
        <fullName evidence="4">Pesticidal crystal protein Cry1Aa domain-containing protein</fullName>
    </recommendedName>
</protein>
<feature type="chain" id="PRO_5032603066" description="Pesticidal crystal protein Cry1Aa domain-containing protein" evidence="3">
    <location>
        <begin position="40"/>
        <end position="1433"/>
    </location>
</feature>